<dbReference type="InterPro" id="IPR011044">
    <property type="entry name" value="Quino_amine_DH_bsu"/>
</dbReference>
<evidence type="ECO:0008006" key="3">
    <source>
        <dbReference type="Google" id="ProtNLM"/>
    </source>
</evidence>
<evidence type="ECO:0000313" key="2">
    <source>
        <dbReference type="Proteomes" id="UP000218332"/>
    </source>
</evidence>
<comment type="caution">
    <text evidence="1">The sequence shown here is derived from an EMBL/GenBank/DDBJ whole genome shotgun (WGS) entry which is preliminary data.</text>
</comment>
<reference evidence="1 2" key="1">
    <citation type="submission" date="2017-07" db="EMBL/GenBank/DDBJ databases">
        <title>Tamlnaduibacter salinus (Mi-7) genome sequencing.</title>
        <authorList>
            <person name="Verma A."/>
            <person name="Krishnamurthi S."/>
        </authorList>
    </citation>
    <scope>NUCLEOTIDE SEQUENCE [LARGE SCALE GENOMIC DNA]</scope>
    <source>
        <strain evidence="1 2">Mi-7</strain>
    </source>
</reference>
<dbReference type="AlphaFoldDB" id="A0A2A2I3C1"/>
<sequence>MHRRDFLLSGIAGLAALSGLPGCAGRGAGDIGGLNRAWLFSAADTPRGDHLIVGGNRQGDVLFRTTVPERCHGGCHHPSGHHAILFARRPGRHCYVLCTRSGELTHHIAAGEAYHFYGHGVFSPDGTRLYTTMNHYPSGKGIVRVFNAANGYTIAGDIELDGVGPHELRLHPDGNTLVVALGGIQTHPDYGRAKLNLDTMAPALLLVDRHSGAVQHRISPSHHQLSCRHLDIGPEGIVVAGFQFQGPEWEPMPLIATLDTRTLQYREIQLPDKAALALRQYTASVACHEGSPLAAITAPRGDQVLIIDRMDSMHLGTHPLTDVSGAAPHPSGFVLTGGDGSVWDLPASGTSPVRLNHHAIRWDNHLTV</sequence>
<keyword evidence="2" id="KW-1185">Reference proteome</keyword>
<dbReference type="Proteomes" id="UP000218332">
    <property type="component" value="Unassembled WGS sequence"/>
</dbReference>
<dbReference type="PIRSF" id="PIRSF028101">
    <property type="entry name" value="UCP028101"/>
    <property type="match status" value="1"/>
</dbReference>
<proteinExistence type="predicted"/>
<dbReference type="Pfam" id="PF07433">
    <property type="entry name" value="DUF1513"/>
    <property type="match status" value="1"/>
</dbReference>
<dbReference type="Gene3D" id="2.130.10.10">
    <property type="entry name" value="YVTN repeat-like/Quinoprotein amine dehydrogenase"/>
    <property type="match status" value="1"/>
</dbReference>
<name>A0A2A2I3C1_9GAMM</name>
<organism evidence="1 2">
    <name type="scientific">Tamilnaduibacter salinus</name>
    <dbReference type="NCBI Taxonomy" id="1484056"/>
    <lineage>
        <taxon>Bacteria</taxon>
        <taxon>Pseudomonadati</taxon>
        <taxon>Pseudomonadota</taxon>
        <taxon>Gammaproteobacteria</taxon>
        <taxon>Pseudomonadales</taxon>
        <taxon>Marinobacteraceae</taxon>
        <taxon>Tamilnaduibacter</taxon>
    </lineage>
</organism>
<protein>
    <recommendedName>
        <fullName evidence="3">DUF1513 domain-containing protein</fullName>
    </recommendedName>
</protein>
<accession>A0A2A2I3C1</accession>
<dbReference type="RefSeq" id="WP_095611034.1">
    <property type="nucleotide sequence ID" value="NZ_NMPM01000044.1"/>
</dbReference>
<dbReference type="EMBL" id="NMPM01000044">
    <property type="protein sequence ID" value="PAV25908.1"/>
    <property type="molecule type" value="Genomic_DNA"/>
</dbReference>
<dbReference type="InterPro" id="IPR015943">
    <property type="entry name" value="WD40/YVTN_repeat-like_dom_sf"/>
</dbReference>
<dbReference type="SUPFAM" id="SSF50969">
    <property type="entry name" value="YVTN repeat-like/Quinoprotein amine dehydrogenase"/>
    <property type="match status" value="1"/>
</dbReference>
<gene>
    <name evidence="1" type="ORF">CF392_08515</name>
</gene>
<evidence type="ECO:0000313" key="1">
    <source>
        <dbReference type="EMBL" id="PAV25908.1"/>
    </source>
</evidence>
<dbReference type="InterPro" id="IPR008311">
    <property type="entry name" value="UCP028101"/>
</dbReference>